<feature type="chain" id="PRO_5017348902" evidence="1">
    <location>
        <begin position="21"/>
        <end position="89"/>
    </location>
</feature>
<evidence type="ECO:0000313" key="2">
    <source>
        <dbReference type="Ensembl" id="ENSOMEP00000008951.1"/>
    </source>
</evidence>
<feature type="signal peptide" evidence="1">
    <location>
        <begin position="1"/>
        <end position="20"/>
    </location>
</feature>
<evidence type="ECO:0000256" key="1">
    <source>
        <dbReference type="SAM" id="SignalP"/>
    </source>
</evidence>
<protein>
    <submittedName>
        <fullName evidence="2">Uncharacterized protein</fullName>
    </submittedName>
</protein>
<keyword evidence="1" id="KW-0732">Signal</keyword>
<dbReference type="Ensembl" id="ENSOMET00000001596.1">
    <property type="protein sequence ID" value="ENSOMEP00000008951.1"/>
    <property type="gene ID" value="ENSOMEG00000010130.1"/>
</dbReference>
<dbReference type="AlphaFoldDB" id="A0A3B3BTD1"/>
<reference evidence="2" key="1">
    <citation type="submission" date="2025-08" db="UniProtKB">
        <authorList>
            <consortium name="Ensembl"/>
        </authorList>
    </citation>
    <scope>IDENTIFICATION</scope>
</reference>
<name>A0A3B3BTD1_ORYME</name>
<dbReference type="STRING" id="30732.ENSOMEP00000008951"/>
<dbReference type="GeneTree" id="ENSGT00940000176900"/>
<proteinExistence type="predicted"/>
<dbReference type="SUPFAM" id="SSF46966">
    <property type="entry name" value="Spectrin repeat"/>
    <property type="match status" value="1"/>
</dbReference>
<dbReference type="Proteomes" id="UP000261560">
    <property type="component" value="Unplaced"/>
</dbReference>
<reference evidence="2" key="2">
    <citation type="submission" date="2025-09" db="UniProtKB">
        <authorList>
            <consortium name="Ensembl"/>
        </authorList>
    </citation>
    <scope>IDENTIFICATION</scope>
</reference>
<keyword evidence="3" id="KW-1185">Reference proteome</keyword>
<dbReference type="PaxDb" id="30732-ENSOMEP00000008951"/>
<sequence>GARMLHIHVCLCMLNLQSQMTEFEASADPLQEWLNSTEVRVQESSARLHDLPAKRQELSKLQVFETHSDMVHILFKCKICIMVTHGAIC</sequence>
<evidence type="ECO:0000313" key="3">
    <source>
        <dbReference type="Proteomes" id="UP000261560"/>
    </source>
</evidence>
<organism evidence="2 3">
    <name type="scientific">Oryzias melastigma</name>
    <name type="common">Marine medaka</name>
    <dbReference type="NCBI Taxonomy" id="30732"/>
    <lineage>
        <taxon>Eukaryota</taxon>
        <taxon>Metazoa</taxon>
        <taxon>Chordata</taxon>
        <taxon>Craniata</taxon>
        <taxon>Vertebrata</taxon>
        <taxon>Euteleostomi</taxon>
        <taxon>Actinopterygii</taxon>
        <taxon>Neopterygii</taxon>
        <taxon>Teleostei</taxon>
        <taxon>Neoteleostei</taxon>
        <taxon>Acanthomorphata</taxon>
        <taxon>Ovalentaria</taxon>
        <taxon>Atherinomorphae</taxon>
        <taxon>Beloniformes</taxon>
        <taxon>Adrianichthyidae</taxon>
        <taxon>Oryziinae</taxon>
        <taxon>Oryzias</taxon>
    </lineage>
</organism>
<accession>A0A3B3BTD1</accession>